<evidence type="ECO:0000313" key="1">
    <source>
        <dbReference type="EMBL" id="MCE5166371.1"/>
    </source>
</evidence>
<keyword evidence="2" id="KW-1185">Reference proteome</keyword>
<reference evidence="1 2" key="1">
    <citation type="journal article" date="2021" name="BMC Genomics">
        <title>Datura genome reveals duplications of psychoactive alkaloid biosynthetic genes and high mutation rate following tissue culture.</title>
        <authorList>
            <person name="Rajewski A."/>
            <person name="Carter-House D."/>
            <person name="Stajich J."/>
            <person name="Litt A."/>
        </authorList>
    </citation>
    <scope>NUCLEOTIDE SEQUENCE [LARGE SCALE GENOMIC DNA]</scope>
    <source>
        <strain evidence="1">AR-01</strain>
    </source>
</reference>
<name>A0ABS8Y6T0_DATST</name>
<evidence type="ECO:0000313" key="2">
    <source>
        <dbReference type="Proteomes" id="UP000823775"/>
    </source>
</evidence>
<organism evidence="1 2">
    <name type="scientific">Datura stramonium</name>
    <name type="common">Jimsonweed</name>
    <name type="synonym">Common thornapple</name>
    <dbReference type="NCBI Taxonomy" id="4076"/>
    <lineage>
        <taxon>Eukaryota</taxon>
        <taxon>Viridiplantae</taxon>
        <taxon>Streptophyta</taxon>
        <taxon>Embryophyta</taxon>
        <taxon>Tracheophyta</taxon>
        <taxon>Spermatophyta</taxon>
        <taxon>Magnoliopsida</taxon>
        <taxon>eudicotyledons</taxon>
        <taxon>Gunneridae</taxon>
        <taxon>Pentapetalae</taxon>
        <taxon>asterids</taxon>
        <taxon>lamiids</taxon>
        <taxon>Solanales</taxon>
        <taxon>Solanaceae</taxon>
        <taxon>Solanoideae</taxon>
        <taxon>Datureae</taxon>
        <taxon>Datura</taxon>
    </lineage>
</organism>
<accession>A0ABS8Y6T0</accession>
<protein>
    <submittedName>
        <fullName evidence="1">Uncharacterized protein</fullName>
    </submittedName>
</protein>
<proteinExistence type="predicted"/>
<dbReference type="Proteomes" id="UP000823775">
    <property type="component" value="Unassembled WGS sequence"/>
</dbReference>
<sequence>MGDYDVVFEMDDRIHGAQIQESEVRDLRGFIEDASMVELRVAQNKLKSLVVSDGRVINTARGPEDEVIGYYWNLLGASKTHMPAIRPDVMKEGPILHRDQQLRLILLGYTINHAV</sequence>
<gene>
    <name evidence="1" type="ORF">HAX54_018038</name>
</gene>
<dbReference type="EMBL" id="JACEIK010022186">
    <property type="protein sequence ID" value="MCE5166371.1"/>
    <property type="molecule type" value="Genomic_DNA"/>
</dbReference>
<comment type="caution">
    <text evidence="1">The sequence shown here is derived from an EMBL/GenBank/DDBJ whole genome shotgun (WGS) entry which is preliminary data.</text>
</comment>